<sequence length="46" mass="5355">MLIELITIIKIFYIAILGWSFIDIVVASCMYAVVLFVYPRYALRIV</sequence>
<keyword evidence="1" id="KW-0472">Membrane</keyword>
<evidence type="ECO:0000256" key="1">
    <source>
        <dbReference type="SAM" id="Phobius"/>
    </source>
</evidence>
<reference evidence="2 3" key="1">
    <citation type="journal article" date="2011" name="J. Bacteriol.">
        <title>Genome sequence of Taylorella equigenitalis MCE9, the causative agent of contagious equine metritis.</title>
        <authorList>
            <person name="Hebert L."/>
            <person name="Moumen B."/>
            <person name="Duquesne F."/>
            <person name="Breuil M.F."/>
            <person name="Laugier C."/>
            <person name="Batto J.M."/>
            <person name="Renault P."/>
            <person name="Petry S."/>
        </authorList>
    </citation>
    <scope>NUCLEOTIDE SEQUENCE [LARGE SCALE GENOMIC DNA]</scope>
    <source>
        <strain evidence="2 3">MCE9</strain>
    </source>
</reference>
<organism evidence="2 3">
    <name type="scientific">Taylorella equigenitalis (strain MCE9)</name>
    <dbReference type="NCBI Taxonomy" id="937774"/>
    <lineage>
        <taxon>Bacteria</taxon>
        <taxon>Pseudomonadati</taxon>
        <taxon>Pseudomonadota</taxon>
        <taxon>Betaproteobacteria</taxon>
        <taxon>Burkholderiales</taxon>
        <taxon>Alcaligenaceae</taxon>
        <taxon>Taylorella</taxon>
    </lineage>
</organism>
<accession>A0A654KHW5</accession>
<protein>
    <submittedName>
        <fullName evidence="2">Uncharacterized protein</fullName>
    </submittedName>
</protein>
<keyword evidence="1" id="KW-1133">Transmembrane helix</keyword>
<gene>
    <name evidence="2" type="ordered locus">TEQUI_1089</name>
</gene>
<name>A0A654KHW5_TAYEM</name>
<keyword evidence="1" id="KW-0812">Transmembrane</keyword>
<evidence type="ECO:0000313" key="3">
    <source>
        <dbReference type="Proteomes" id="UP000007472"/>
    </source>
</evidence>
<evidence type="ECO:0000313" key="2">
    <source>
        <dbReference type="EMBL" id="ADU92013.1"/>
    </source>
</evidence>
<dbReference type="KEGG" id="teq:TEQUI_1089"/>
<dbReference type="AlphaFoldDB" id="A0A654KHW5"/>
<feature type="transmembrane region" description="Helical" evidence="1">
    <location>
        <begin position="12"/>
        <end position="38"/>
    </location>
</feature>
<proteinExistence type="predicted"/>
<dbReference type="EMBL" id="CP002456">
    <property type="protein sequence ID" value="ADU92013.1"/>
    <property type="molecule type" value="Genomic_DNA"/>
</dbReference>
<dbReference type="Proteomes" id="UP000007472">
    <property type="component" value="Chromosome"/>
</dbReference>